<dbReference type="EMBL" id="JAWZSR010000004">
    <property type="protein sequence ID" value="MDX8046141.1"/>
    <property type="molecule type" value="Genomic_DNA"/>
</dbReference>
<keyword evidence="1" id="KW-0436">Ligase</keyword>
<proteinExistence type="predicted"/>
<keyword evidence="2" id="KW-1185">Reference proteome</keyword>
<name>A0ACC6M5H6_9BACI</name>
<sequence length="325" mass="37226">MTTNKRHELITILAEQENQYISGQALSDMLHVSRTAIWKHINELKKDGYQFESVPNKGYRLIAKSNILNESTIKWGLNTNWLGQAIEYRKEVPSTQDLAHELARKGAAHGTVVTAERQVAGRGRMDRRFVSDHDGGIWMSLILRPNIPPYQASQMTLFVAVTLVDVLERITNQSIKIKWPNDLFINGKKLAGILTEMQAELETIQYLVIGFGINVNQGKQDFPKDLQEKTTSLGMEADYKWDKLMLIQEILQEFELAYDHYLQSGFANVKEKWLKHAYKLNETIQIATPKEEYTAIVKGITDDGALIVENSEQERKTIYSAEIKW</sequence>
<evidence type="ECO:0000313" key="2">
    <source>
        <dbReference type="Proteomes" id="UP001277972"/>
    </source>
</evidence>
<organism evidence="1 2">
    <name type="scientific">Gracilibacillus pellucidus</name>
    <dbReference type="NCBI Taxonomy" id="3095368"/>
    <lineage>
        <taxon>Bacteria</taxon>
        <taxon>Bacillati</taxon>
        <taxon>Bacillota</taxon>
        <taxon>Bacilli</taxon>
        <taxon>Bacillales</taxon>
        <taxon>Bacillaceae</taxon>
        <taxon>Gracilibacillus</taxon>
    </lineage>
</organism>
<dbReference type="Proteomes" id="UP001277972">
    <property type="component" value="Unassembled WGS sequence"/>
</dbReference>
<accession>A0ACC6M5H6</accession>
<comment type="caution">
    <text evidence="1">The sequence shown here is derived from an EMBL/GenBank/DDBJ whole genome shotgun (WGS) entry which is preliminary data.</text>
</comment>
<gene>
    <name evidence="1" type="ORF">SH601_09075</name>
</gene>
<protein>
    <submittedName>
        <fullName evidence="1">Biotin--[acetyl-CoA-carboxylase] ligase</fullName>
        <ecNumber evidence="1">6.3.4.15</ecNumber>
    </submittedName>
</protein>
<reference evidence="1" key="1">
    <citation type="submission" date="2023-11" db="EMBL/GenBank/DDBJ databases">
        <title>Gracilibacillus pellucida a moderately halophilic bacterium isolated from saline soil in Xinjiang province.</title>
        <authorList>
            <person name="Zhang Z."/>
            <person name="Tan F."/>
            <person name="Wang Y."/>
            <person name="Xia M."/>
        </authorList>
    </citation>
    <scope>NUCLEOTIDE SEQUENCE</scope>
    <source>
        <strain evidence="1">S3-1-1</strain>
    </source>
</reference>
<evidence type="ECO:0000313" key="1">
    <source>
        <dbReference type="EMBL" id="MDX8046141.1"/>
    </source>
</evidence>
<dbReference type="EC" id="6.3.4.15" evidence="1"/>